<dbReference type="PANTHER" id="PTHR20941:SF1">
    <property type="entry name" value="FOLIC ACID SYNTHESIS PROTEIN FOL1"/>
    <property type="match status" value="1"/>
</dbReference>
<evidence type="ECO:0000256" key="22">
    <source>
        <dbReference type="ARBA" id="ARBA00061548"/>
    </source>
</evidence>
<dbReference type="GO" id="GO:0004150">
    <property type="term" value="F:dihydroneopterin aldolase activity"/>
    <property type="evidence" value="ECO:0007669"/>
    <property type="project" value="UniProtKB-EC"/>
</dbReference>
<comment type="similarity">
    <text evidence="8">In the N-terminal section; belongs to the DHNA family.</text>
</comment>
<dbReference type="GO" id="GO:0046872">
    <property type="term" value="F:metal ion binding"/>
    <property type="evidence" value="ECO:0007669"/>
    <property type="project" value="UniProtKB-KW"/>
</dbReference>
<keyword evidence="18" id="KW-0460">Magnesium</keyword>
<dbReference type="RefSeq" id="XP_007406367.1">
    <property type="nucleotide sequence ID" value="XM_007406305.1"/>
</dbReference>
<dbReference type="UniPathway" id="UPA00077">
    <property type="reaction ID" value="UER00155"/>
</dbReference>
<dbReference type="Pfam" id="PF01288">
    <property type="entry name" value="HPPK"/>
    <property type="match status" value="1"/>
</dbReference>
<comment type="similarity">
    <text evidence="9">In the C-terminal section; belongs to the DHPS family.</text>
</comment>
<evidence type="ECO:0000256" key="24">
    <source>
        <dbReference type="ARBA" id="ARBA00068111"/>
    </source>
</evidence>
<dbReference type="EMBL" id="GL883095">
    <property type="protein sequence ID" value="EGG10066.1"/>
    <property type="molecule type" value="Genomic_DNA"/>
</dbReference>
<dbReference type="GO" id="GO:0005524">
    <property type="term" value="F:ATP binding"/>
    <property type="evidence" value="ECO:0007669"/>
    <property type="project" value="UniProtKB-KW"/>
</dbReference>
<dbReference type="InterPro" id="IPR006390">
    <property type="entry name" value="DHP_synth_dom"/>
</dbReference>
<evidence type="ECO:0000256" key="9">
    <source>
        <dbReference type="ARBA" id="ARBA00009951"/>
    </source>
</evidence>
<accession>F4RBD6</accession>
<dbReference type="OrthoDB" id="615426at2759"/>
<evidence type="ECO:0000256" key="11">
    <source>
        <dbReference type="ARBA" id="ARBA00013043"/>
    </source>
</evidence>
<comment type="pathway">
    <text evidence="7">Cofactor biosynthesis; tetrahydrofolate biosynthesis; 2-amino-4-hydroxy-6-hydroxymethyl-7,8-dihydropteridine diphosphate from 7,8-dihydroneopterin triphosphate: step 4/4.</text>
</comment>
<dbReference type="Gene3D" id="3.30.70.560">
    <property type="entry name" value="7,8-Dihydro-6-hydroxymethylpterin-pyrophosphokinase HPPK"/>
    <property type="match status" value="1"/>
</dbReference>
<dbReference type="InterPro" id="IPR006157">
    <property type="entry name" value="FolB_dom"/>
</dbReference>
<dbReference type="InterPro" id="IPR045031">
    <property type="entry name" value="DHP_synth-like"/>
</dbReference>
<dbReference type="Gene3D" id="3.20.20.20">
    <property type="entry name" value="Dihydropteroate synthase-like"/>
    <property type="match status" value="1"/>
</dbReference>
<protein>
    <recommendedName>
        <fullName evidence="23">Folic acid synthesis protein FOL1</fullName>
        <ecNumber evidence="10">2.5.1.15</ecNumber>
        <ecNumber evidence="12">2.7.6.3</ecNumber>
        <ecNumber evidence="11">4.1.2.25</ecNumber>
    </recommendedName>
    <alternativeName>
        <fullName evidence="24">Folic acid synthesis protein fol1</fullName>
    </alternativeName>
</protein>
<sequence>MSFEPFRPTQRDCIILRSLSISPTISPTTWSTSNSKHTPIPEAQPALLHARVLPRSGFPISAKLDLLDSDTISYASIAKAFIEHINSTQSIYFRVELLIEDLAKIALWDCGCDEIDLGIELTNGVLQGKSSGLVISRNRLDYHFEPIINLSSSIKPQLKHQVTSTSAKEDRLILKDLRLSCIIGVLDQERLEEQTVLVNLICWPTRLAGTDYELQTIESHLDMGIGLQALASATIGYVKKSSFFTVEALATSLADTLLSLQYPNSTSVDQPRKQPIEKVTVRIEKPSAIAFAQGAGVEVTRWGNRRPHELNKLTVENNITGPKWGSASNLQIGSRSLTSSSSPSQELDEPNHIVYIGLGSNMGDRLENISSALDRLCEPLESGGANAKLLDTSFMYESEPMYVVNQSPFLNAACKISTPLEPFDLLNVLKSIEKHYGRDLHTNQRNGPRPIDLDILLFNSNIINAEDLKIPHIGIPSRQFVLEPLNDIAAHLLHPQHRLTIGSLLSRLTKSEPSSVNRIHPIHSRTQPDSPTLDLSKSTHLMSILNCTPDSFSDGGISFEASDAIQKALDQIKNGTDIIDIGGMSTRPGADEVSSPEEIRRTIPVIEALRKTHAVKCHISIDTFKSDVARAALQAGATMVNDVSGGEADPKMLSTVAKLGVPIVLMHMRGDSKTMNKMINYGEDILKGVQKELESRVSKAIQVGIKRWNILLDPGLGFAKDSNGNCILINRLSELNQHGILKHFPILIGPSRKKFIGDLISRKSDGSQESNMEIVPAQDRVFGTAAACVMSMMGGARVLRVHDTKEIKDVIRVVDGIRRSHLR</sequence>
<keyword evidence="14" id="KW-0479">Metal-binding</keyword>
<keyword evidence="20" id="KW-0511">Multifunctional enzyme</keyword>
<evidence type="ECO:0000256" key="16">
    <source>
        <dbReference type="ARBA" id="ARBA00022777"/>
    </source>
</evidence>
<dbReference type="SUPFAM" id="SSF51717">
    <property type="entry name" value="Dihydropteroate synthetase-like"/>
    <property type="match status" value="1"/>
</dbReference>
<dbReference type="FunCoup" id="F4RBD6">
    <property type="interactions" value="180"/>
</dbReference>
<reference evidence="27" key="1">
    <citation type="journal article" date="2011" name="Proc. Natl. Acad. Sci. U.S.A.">
        <title>Obligate biotrophy features unraveled by the genomic analysis of rust fungi.</title>
        <authorList>
            <person name="Duplessis S."/>
            <person name="Cuomo C.A."/>
            <person name="Lin Y.-C."/>
            <person name="Aerts A."/>
            <person name="Tisserant E."/>
            <person name="Veneault-Fourrey C."/>
            <person name="Joly D.L."/>
            <person name="Hacquard S."/>
            <person name="Amselem J."/>
            <person name="Cantarel B.L."/>
            <person name="Chiu R."/>
            <person name="Coutinho P.M."/>
            <person name="Feau N."/>
            <person name="Field M."/>
            <person name="Frey P."/>
            <person name="Gelhaye E."/>
            <person name="Goldberg J."/>
            <person name="Grabherr M.G."/>
            <person name="Kodira C.D."/>
            <person name="Kohler A."/>
            <person name="Kuees U."/>
            <person name="Lindquist E.A."/>
            <person name="Lucas S.M."/>
            <person name="Mago R."/>
            <person name="Mauceli E."/>
            <person name="Morin E."/>
            <person name="Murat C."/>
            <person name="Pangilinan J.L."/>
            <person name="Park R."/>
            <person name="Pearson M."/>
            <person name="Quesneville H."/>
            <person name="Rouhier N."/>
            <person name="Sakthikumar S."/>
            <person name="Salamov A.A."/>
            <person name="Schmutz J."/>
            <person name="Selles B."/>
            <person name="Shapiro H."/>
            <person name="Tanguay P."/>
            <person name="Tuskan G.A."/>
            <person name="Henrissat B."/>
            <person name="Van de Peer Y."/>
            <person name="Rouze P."/>
            <person name="Ellis J.G."/>
            <person name="Dodds P.N."/>
            <person name="Schein J.E."/>
            <person name="Zhong S."/>
            <person name="Hamelin R.C."/>
            <person name="Grigoriev I.V."/>
            <person name="Szabo L.J."/>
            <person name="Martin F."/>
        </authorList>
    </citation>
    <scope>NUCLEOTIDE SEQUENCE [LARGE SCALE GENOMIC DNA]</scope>
    <source>
        <strain evidence="27">98AG31 / pathotype 3-4-7</strain>
    </source>
</reference>
<dbReference type="PANTHER" id="PTHR20941">
    <property type="entry name" value="FOLATE SYNTHESIS PROTEINS"/>
    <property type="match status" value="1"/>
</dbReference>
<dbReference type="SUPFAM" id="SSF55620">
    <property type="entry name" value="Tetrahydrobiopterin biosynthesis enzymes-like"/>
    <property type="match status" value="1"/>
</dbReference>
<evidence type="ECO:0000256" key="19">
    <source>
        <dbReference type="ARBA" id="ARBA00022909"/>
    </source>
</evidence>
<comment type="cofactor">
    <cofactor evidence="4">
        <name>Mg(2+)</name>
        <dbReference type="ChEBI" id="CHEBI:18420"/>
    </cofactor>
</comment>
<dbReference type="InterPro" id="IPR000489">
    <property type="entry name" value="Pterin-binding_dom"/>
</dbReference>
<dbReference type="VEuPathDB" id="FungiDB:MELLADRAFT_94398"/>
<evidence type="ECO:0000256" key="1">
    <source>
        <dbReference type="ARBA" id="ARBA00000012"/>
    </source>
</evidence>
<dbReference type="CDD" id="cd00483">
    <property type="entry name" value="HPPK"/>
    <property type="match status" value="1"/>
</dbReference>
<evidence type="ECO:0000256" key="23">
    <source>
        <dbReference type="ARBA" id="ARBA00067568"/>
    </source>
</evidence>
<evidence type="ECO:0000313" key="27">
    <source>
        <dbReference type="Proteomes" id="UP000001072"/>
    </source>
</evidence>
<dbReference type="AlphaFoldDB" id="F4RBD6"/>
<evidence type="ECO:0000256" key="14">
    <source>
        <dbReference type="ARBA" id="ARBA00022723"/>
    </source>
</evidence>
<evidence type="ECO:0000256" key="10">
    <source>
        <dbReference type="ARBA" id="ARBA00012458"/>
    </source>
</evidence>
<evidence type="ECO:0000256" key="21">
    <source>
        <dbReference type="ARBA" id="ARBA00058009"/>
    </source>
</evidence>
<evidence type="ECO:0000256" key="15">
    <source>
        <dbReference type="ARBA" id="ARBA00022741"/>
    </source>
</evidence>
<evidence type="ECO:0000256" key="6">
    <source>
        <dbReference type="ARBA" id="ARBA00005013"/>
    </source>
</evidence>
<dbReference type="eggNOG" id="KOG2544">
    <property type="taxonomic scope" value="Eukaryota"/>
</dbReference>
<dbReference type="Pfam" id="PF00809">
    <property type="entry name" value="Pterin_bind"/>
    <property type="match status" value="1"/>
</dbReference>
<comment type="pathway">
    <text evidence="6">Cofactor biosynthesis; tetrahydrofolate biosynthesis; 2-amino-4-hydroxy-6-hydroxymethyl-7,8-dihydropteridine diphosphate from 7,8-dihydroneopterin triphosphate: step 3/4.</text>
</comment>
<dbReference type="GO" id="GO:0004156">
    <property type="term" value="F:dihydropteroate synthase activity"/>
    <property type="evidence" value="ECO:0007669"/>
    <property type="project" value="UniProtKB-EC"/>
</dbReference>
<evidence type="ECO:0000256" key="20">
    <source>
        <dbReference type="ARBA" id="ARBA00023268"/>
    </source>
</evidence>
<evidence type="ECO:0000256" key="2">
    <source>
        <dbReference type="ARBA" id="ARBA00000198"/>
    </source>
</evidence>
<dbReference type="EC" id="2.7.6.3" evidence="12"/>
<dbReference type="InterPro" id="IPR035907">
    <property type="entry name" value="Hppk_sf"/>
</dbReference>
<dbReference type="FunFam" id="3.20.20.20:FF:000006">
    <property type="entry name" value="Dihydropteroate synthase"/>
    <property type="match status" value="1"/>
</dbReference>
<dbReference type="Pfam" id="PF02152">
    <property type="entry name" value="FolB"/>
    <property type="match status" value="1"/>
</dbReference>
<dbReference type="InterPro" id="IPR043133">
    <property type="entry name" value="GTP-CH-I_C/QueF"/>
</dbReference>
<evidence type="ECO:0000256" key="12">
    <source>
        <dbReference type="ARBA" id="ARBA00013253"/>
    </source>
</evidence>
<comment type="catalytic activity">
    <reaction evidence="3">
        <text>7,8-dihydroneopterin = 6-hydroxymethyl-7,8-dihydropterin + glycolaldehyde</text>
        <dbReference type="Rhea" id="RHEA:10540"/>
        <dbReference type="ChEBI" id="CHEBI:17001"/>
        <dbReference type="ChEBI" id="CHEBI:17071"/>
        <dbReference type="ChEBI" id="CHEBI:44841"/>
        <dbReference type="EC" id="4.1.2.25"/>
    </reaction>
</comment>
<evidence type="ECO:0000256" key="7">
    <source>
        <dbReference type="ARBA" id="ARBA00005051"/>
    </source>
</evidence>
<evidence type="ECO:0000256" key="13">
    <source>
        <dbReference type="ARBA" id="ARBA00022679"/>
    </source>
</evidence>
<dbReference type="GO" id="GO:0005740">
    <property type="term" value="C:mitochondrial envelope"/>
    <property type="evidence" value="ECO:0007669"/>
    <property type="project" value="TreeGrafter"/>
</dbReference>
<evidence type="ECO:0000256" key="18">
    <source>
        <dbReference type="ARBA" id="ARBA00022842"/>
    </source>
</evidence>
<dbReference type="EC" id="2.5.1.15" evidence="10"/>
<comment type="catalytic activity">
    <reaction evidence="1">
        <text>(7,8-dihydropterin-6-yl)methyl diphosphate + 4-aminobenzoate = 7,8-dihydropteroate + diphosphate</text>
        <dbReference type="Rhea" id="RHEA:19949"/>
        <dbReference type="ChEBI" id="CHEBI:17836"/>
        <dbReference type="ChEBI" id="CHEBI:17839"/>
        <dbReference type="ChEBI" id="CHEBI:33019"/>
        <dbReference type="ChEBI" id="CHEBI:72950"/>
        <dbReference type="EC" id="2.5.1.15"/>
    </reaction>
</comment>
<feature type="domain" description="Pterin-binding" evidence="25">
    <location>
        <begin position="539"/>
        <end position="812"/>
    </location>
</feature>
<dbReference type="NCBIfam" id="TIGR01498">
    <property type="entry name" value="folK"/>
    <property type="match status" value="1"/>
</dbReference>
<keyword evidence="16" id="KW-0418">Kinase</keyword>
<dbReference type="GO" id="GO:0046654">
    <property type="term" value="P:tetrahydrofolate biosynthetic process"/>
    <property type="evidence" value="ECO:0007669"/>
    <property type="project" value="UniProtKB-UniPathway"/>
</dbReference>
<comment type="similarity">
    <text evidence="22">In the central section; belongs to the HPPK family.</text>
</comment>
<gene>
    <name evidence="26" type="ORF">MELLADRAFT_94398</name>
</gene>
<dbReference type="Proteomes" id="UP000001072">
    <property type="component" value="Unassembled WGS sequence"/>
</dbReference>
<evidence type="ECO:0000256" key="3">
    <source>
        <dbReference type="ARBA" id="ARBA00001353"/>
    </source>
</evidence>
<evidence type="ECO:0000256" key="17">
    <source>
        <dbReference type="ARBA" id="ARBA00022840"/>
    </source>
</evidence>
<dbReference type="Gene3D" id="3.30.1130.10">
    <property type="match status" value="2"/>
</dbReference>
<comment type="catalytic activity">
    <reaction evidence="2">
        <text>6-hydroxymethyl-7,8-dihydropterin + ATP = (7,8-dihydropterin-6-yl)methyl diphosphate + AMP + H(+)</text>
        <dbReference type="Rhea" id="RHEA:11412"/>
        <dbReference type="ChEBI" id="CHEBI:15378"/>
        <dbReference type="ChEBI" id="CHEBI:30616"/>
        <dbReference type="ChEBI" id="CHEBI:44841"/>
        <dbReference type="ChEBI" id="CHEBI:72950"/>
        <dbReference type="ChEBI" id="CHEBI:456215"/>
        <dbReference type="EC" id="2.7.6.3"/>
    </reaction>
</comment>
<dbReference type="PROSITE" id="PS50972">
    <property type="entry name" value="PTERIN_BINDING"/>
    <property type="match status" value="1"/>
</dbReference>
<dbReference type="SMART" id="SM00905">
    <property type="entry name" value="FolB"/>
    <property type="match status" value="1"/>
</dbReference>
<dbReference type="GO" id="GO:0003848">
    <property type="term" value="F:2-amino-4-hydroxy-6-hydroxymethyldihydropteridine diphosphokinase activity"/>
    <property type="evidence" value="ECO:0007669"/>
    <property type="project" value="UniProtKB-EC"/>
</dbReference>
<dbReference type="InterPro" id="IPR011005">
    <property type="entry name" value="Dihydropteroate_synth-like_sf"/>
</dbReference>
<dbReference type="STRING" id="747676.F4RBD6"/>
<dbReference type="KEGG" id="mlr:MELLADRAFT_94398"/>
<dbReference type="GeneID" id="18936869"/>
<dbReference type="HOGENOM" id="CLU_008023_2_0_1"/>
<dbReference type="InterPro" id="IPR000550">
    <property type="entry name" value="Hppk"/>
</dbReference>
<keyword evidence="13" id="KW-0808">Transferase</keyword>
<dbReference type="GO" id="GO:0046656">
    <property type="term" value="P:folic acid biosynthetic process"/>
    <property type="evidence" value="ECO:0007669"/>
    <property type="project" value="UniProtKB-KW"/>
</dbReference>
<evidence type="ECO:0000259" key="25">
    <source>
        <dbReference type="PROSITE" id="PS50972"/>
    </source>
</evidence>
<keyword evidence="27" id="KW-1185">Reference proteome</keyword>
<dbReference type="NCBIfam" id="TIGR01496">
    <property type="entry name" value="DHPS"/>
    <property type="match status" value="1"/>
</dbReference>
<evidence type="ECO:0000256" key="4">
    <source>
        <dbReference type="ARBA" id="ARBA00001946"/>
    </source>
</evidence>
<evidence type="ECO:0000313" key="26">
    <source>
        <dbReference type="EMBL" id="EGG10066.1"/>
    </source>
</evidence>
<keyword evidence="19" id="KW-0289">Folate biosynthesis</keyword>
<dbReference type="GO" id="GO:0016301">
    <property type="term" value="F:kinase activity"/>
    <property type="evidence" value="ECO:0007669"/>
    <property type="project" value="UniProtKB-KW"/>
</dbReference>
<dbReference type="PROSITE" id="PS00794">
    <property type="entry name" value="HPPK"/>
    <property type="match status" value="1"/>
</dbReference>
<dbReference type="EC" id="4.1.2.25" evidence="11"/>
<keyword evidence="17" id="KW-0067">ATP-binding</keyword>
<evidence type="ECO:0000256" key="8">
    <source>
        <dbReference type="ARBA" id="ARBA00009640"/>
    </source>
</evidence>
<comment type="function">
    <text evidence="21">Catalyzes three sequential steps of tetrahydrofolate biosynthesis.</text>
</comment>
<dbReference type="InParanoid" id="F4RBD6"/>
<dbReference type="CDD" id="cd00739">
    <property type="entry name" value="DHPS"/>
    <property type="match status" value="1"/>
</dbReference>
<evidence type="ECO:0000256" key="5">
    <source>
        <dbReference type="ARBA" id="ARBA00004763"/>
    </source>
</evidence>
<comment type="pathway">
    <text evidence="5">Cofactor biosynthesis; tetrahydrofolate biosynthesis; 7,8-dihydrofolate from 2-amino-4-hydroxy-6-hydroxymethyl-7,8-dihydropteridine diphosphate and 4-aminobenzoate: step 1/2.</text>
</comment>
<dbReference type="SUPFAM" id="SSF55083">
    <property type="entry name" value="6-hydroxymethyl-7,8-dihydropterin pyrophosphokinase, HPPK"/>
    <property type="match status" value="1"/>
</dbReference>
<organism evidence="27">
    <name type="scientific">Melampsora larici-populina (strain 98AG31 / pathotype 3-4-7)</name>
    <name type="common">Poplar leaf rust fungus</name>
    <dbReference type="NCBI Taxonomy" id="747676"/>
    <lineage>
        <taxon>Eukaryota</taxon>
        <taxon>Fungi</taxon>
        <taxon>Dikarya</taxon>
        <taxon>Basidiomycota</taxon>
        <taxon>Pucciniomycotina</taxon>
        <taxon>Pucciniomycetes</taxon>
        <taxon>Pucciniales</taxon>
        <taxon>Melampsoraceae</taxon>
        <taxon>Melampsora</taxon>
    </lineage>
</organism>
<proteinExistence type="inferred from homology"/>
<name>F4RBD6_MELLP</name>
<keyword evidence="15" id="KW-0547">Nucleotide-binding</keyword>